<feature type="domain" description="NADP-dependent oxidoreductase" evidence="1">
    <location>
        <begin position="15"/>
        <end position="330"/>
    </location>
</feature>
<dbReference type="OrthoDB" id="9772407at2"/>
<keyword evidence="2" id="KW-0560">Oxidoreductase</keyword>
<dbReference type="PANTHER" id="PTHR42686">
    <property type="entry name" value="GH17980P-RELATED"/>
    <property type="match status" value="1"/>
</dbReference>
<dbReference type="InterPro" id="IPR020471">
    <property type="entry name" value="AKR"/>
</dbReference>
<evidence type="ECO:0000259" key="1">
    <source>
        <dbReference type="Pfam" id="PF00248"/>
    </source>
</evidence>
<dbReference type="CDD" id="cd19152">
    <property type="entry name" value="AKR_AKR15A"/>
    <property type="match status" value="1"/>
</dbReference>
<comment type="caution">
    <text evidence="2">The sequence shown here is derived from an EMBL/GenBank/DDBJ whole genome shotgun (WGS) entry which is preliminary data.</text>
</comment>
<reference evidence="2 3" key="1">
    <citation type="submission" date="2019-02" db="EMBL/GenBank/DDBJ databases">
        <title>Deep-cultivation of Planctomycetes and their phenomic and genomic characterization uncovers novel biology.</title>
        <authorList>
            <person name="Wiegand S."/>
            <person name="Jogler M."/>
            <person name="Boedeker C."/>
            <person name="Pinto D."/>
            <person name="Vollmers J."/>
            <person name="Rivas-Marin E."/>
            <person name="Kohn T."/>
            <person name="Peeters S.H."/>
            <person name="Heuer A."/>
            <person name="Rast P."/>
            <person name="Oberbeckmann S."/>
            <person name="Bunk B."/>
            <person name="Jeske O."/>
            <person name="Meyerdierks A."/>
            <person name="Storesund J.E."/>
            <person name="Kallscheuer N."/>
            <person name="Luecker S."/>
            <person name="Lage O.M."/>
            <person name="Pohl T."/>
            <person name="Merkel B.J."/>
            <person name="Hornburger P."/>
            <person name="Mueller R.-W."/>
            <person name="Bruemmer F."/>
            <person name="Labrenz M."/>
            <person name="Spormann A.M."/>
            <person name="Op Den Camp H."/>
            <person name="Overmann J."/>
            <person name="Amann R."/>
            <person name="Jetten M.S.M."/>
            <person name="Mascher T."/>
            <person name="Medema M.H."/>
            <person name="Devos D.P."/>
            <person name="Kaster A.-K."/>
            <person name="Ovreas L."/>
            <person name="Rohde M."/>
            <person name="Galperin M.Y."/>
            <person name="Jogler C."/>
        </authorList>
    </citation>
    <scope>NUCLEOTIDE SEQUENCE [LARGE SCALE GENOMIC DNA]</scope>
    <source>
        <strain evidence="2 3">Pla144</strain>
    </source>
</reference>
<dbReference type="Pfam" id="PF00248">
    <property type="entry name" value="Aldo_ket_red"/>
    <property type="match status" value="1"/>
</dbReference>
<dbReference type="InterPro" id="IPR023210">
    <property type="entry name" value="NADP_OxRdtase_dom"/>
</dbReference>
<evidence type="ECO:0000313" key="3">
    <source>
        <dbReference type="Proteomes" id="UP000318437"/>
    </source>
</evidence>
<name>A0A5C6CV48_9BACT</name>
<dbReference type="Proteomes" id="UP000318437">
    <property type="component" value="Unassembled WGS sequence"/>
</dbReference>
<keyword evidence="3" id="KW-1185">Reference proteome</keyword>
<proteinExistence type="predicted"/>
<sequence length="344" mass="38682">MKFRKLGHTGLEIPRIIYGTSCLGNLYEALSEETKLAISREWFAHHAPPAVIDTAGKYGAGLALEMIGRNLRQLEMPSDRVIISNKLGWKRVPLITPEPTFEPGAWAELEYDAVQRISRDGILECWEQGCELLGDGYQPQLLSVHDPDEYLAAAISPADRQKRFDDIIAAYGALHELKRKGETQAIGVGSKDWRLIAELESVVELDWVMFANSLTIYRHPPDLLDFVNRLEEQNVGVINSAVFNAGFLIGGKFFDYRLPDRRNDREIFAWREKFLELCQRHEIVPATACIQFGLSPPGVAAIALNTSEPRRVAENVAAVETFIEAPFWDEAKQIGLIAADYPYL</sequence>
<dbReference type="InterPro" id="IPR036812">
    <property type="entry name" value="NAD(P)_OxRdtase_dom_sf"/>
</dbReference>
<dbReference type="GO" id="GO:0050235">
    <property type="term" value="F:pyridoxal 4-dehydrogenase activity"/>
    <property type="evidence" value="ECO:0007669"/>
    <property type="project" value="UniProtKB-EC"/>
</dbReference>
<dbReference type="PANTHER" id="PTHR42686:SF1">
    <property type="entry name" value="GH17980P-RELATED"/>
    <property type="match status" value="1"/>
</dbReference>
<dbReference type="RefSeq" id="WP_146450867.1">
    <property type="nucleotide sequence ID" value="NZ_SJPS01000003.1"/>
</dbReference>
<dbReference type="EMBL" id="SJPS01000003">
    <property type="protein sequence ID" value="TWU27695.1"/>
    <property type="molecule type" value="Genomic_DNA"/>
</dbReference>
<dbReference type="AlphaFoldDB" id="A0A5C6CV48"/>
<gene>
    <name evidence="2" type="primary">pld1</name>
    <name evidence="2" type="ORF">Pla144_24720</name>
</gene>
<dbReference type="Gene3D" id="3.20.20.100">
    <property type="entry name" value="NADP-dependent oxidoreductase domain"/>
    <property type="match status" value="1"/>
</dbReference>
<protein>
    <submittedName>
        <fullName evidence="2">Pyridoxal 4-dehydrogenase</fullName>
        <ecNumber evidence="2">1.1.1.107</ecNumber>
    </submittedName>
</protein>
<dbReference type="GO" id="GO:0005829">
    <property type="term" value="C:cytosol"/>
    <property type="evidence" value="ECO:0007669"/>
    <property type="project" value="TreeGrafter"/>
</dbReference>
<evidence type="ECO:0000313" key="2">
    <source>
        <dbReference type="EMBL" id="TWU27695.1"/>
    </source>
</evidence>
<dbReference type="EC" id="1.1.1.107" evidence="2"/>
<organism evidence="2 3">
    <name type="scientific">Bythopirellula polymerisocia</name>
    <dbReference type="NCBI Taxonomy" id="2528003"/>
    <lineage>
        <taxon>Bacteria</taxon>
        <taxon>Pseudomonadati</taxon>
        <taxon>Planctomycetota</taxon>
        <taxon>Planctomycetia</taxon>
        <taxon>Pirellulales</taxon>
        <taxon>Lacipirellulaceae</taxon>
        <taxon>Bythopirellula</taxon>
    </lineage>
</organism>
<accession>A0A5C6CV48</accession>
<dbReference type="SUPFAM" id="SSF51430">
    <property type="entry name" value="NAD(P)-linked oxidoreductase"/>
    <property type="match status" value="1"/>
</dbReference>